<evidence type="ECO:0000313" key="2">
    <source>
        <dbReference type="Proteomes" id="UP000199227"/>
    </source>
</evidence>
<dbReference type="Proteomes" id="UP000199227">
    <property type="component" value="Unassembled WGS sequence"/>
</dbReference>
<dbReference type="AlphaFoldDB" id="A0A1I5P9W4"/>
<proteinExistence type="predicted"/>
<keyword evidence="2" id="KW-1185">Reference proteome</keyword>
<name>A0A1I5P9W4_9BACT</name>
<gene>
    <name evidence="1" type="ORF">SAMN05216234_11425</name>
</gene>
<sequence length="321" mass="37481">MGKLQRYWWPKTLLLFYLNEETIEAAFGYIEKDGVSIEVRQTFEGKKREHKLVEWYKEILQTYPKTYLATMLDTANQGAISGCSKQDLEKFDIKSSLVHTICIEDSWLAYVSLVEMKWFENKYKSLTLDFLFSPFVMLYDKVKPNLTNTPILTVLHQKGVLYVAVFSKEGLWFSQVMTVSEASLDDDMLESEEDDDIGLAFDLDSMETDIEPISEVDTLDDFKEDITSENLDTDEEAELELLEYDLDFFDRLKSSIENFYHNDLYKHDFLEAIAIYDIDAQIGKDIVRYIEDELFMSCSLQTFDPIESMSKLVIKDFESKK</sequence>
<accession>A0A1I5P9W4</accession>
<dbReference type="EMBL" id="FOXB01000014">
    <property type="protein sequence ID" value="SFP30580.1"/>
    <property type="molecule type" value="Genomic_DNA"/>
</dbReference>
<reference evidence="1 2" key="1">
    <citation type="submission" date="2016-10" db="EMBL/GenBank/DDBJ databases">
        <authorList>
            <person name="de Groot N.N."/>
        </authorList>
    </citation>
    <scope>NUCLEOTIDE SEQUENCE [LARGE SCALE GENOMIC DNA]</scope>
    <source>
        <strain evidence="1 2">EP1-55-1</strain>
    </source>
</reference>
<evidence type="ECO:0000313" key="1">
    <source>
        <dbReference type="EMBL" id="SFP30580.1"/>
    </source>
</evidence>
<dbReference type="OrthoDB" id="5361769at2"/>
<organism evidence="1 2">
    <name type="scientific">Hydrogenimonas thermophila</name>
    <dbReference type="NCBI Taxonomy" id="223786"/>
    <lineage>
        <taxon>Bacteria</taxon>
        <taxon>Pseudomonadati</taxon>
        <taxon>Campylobacterota</taxon>
        <taxon>Epsilonproteobacteria</taxon>
        <taxon>Campylobacterales</taxon>
        <taxon>Hydrogenimonadaceae</taxon>
        <taxon>Hydrogenimonas</taxon>
    </lineage>
</organism>
<protein>
    <submittedName>
        <fullName evidence="1">Uncharacterized protein</fullName>
    </submittedName>
</protein>
<dbReference type="RefSeq" id="WP_092912164.1">
    <property type="nucleotide sequence ID" value="NZ_CP136592.1"/>
</dbReference>
<dbReference type="STRING" id="223786.SAMN05216234_11425"/>